<gene>
    <name evidence="1" type="ORF">TWF696_004866</name>
</gene>
<dbReference type="Proteomes" id="UP001375240">
    <property type="component" value="Unassembled WGS sequence"/>
</dbReference>
<organism evidence="1 2">
    <name type="scientific">Orbilia brochopaga</name>
    <dbReference type="NCBI Taxonomy" id="3140254"/>
    <lineage>
        <taxon>Eukaryota</taxon>
        <taxon>Fungi</taxon>
        <taxon>Dikarya</taxon>
        <taxon>Ascomycota</taxon>
        <taxon>Pezizomycotina</taxon>
        <taxon>Orbiliomycetes</taxon>
        <taxon>Orbiliales</taxon>
        <taxon>Orbiliaceae</taxon>
        <taxon>Orbilia</taxon>
    </lineage>
</organism>
<comment type="caution">
    <text evidence="1">The sequence shown here is derived from an EMBL/GenBank/DDBJ whole genome shotgun (WGS) entry which is preliminary data.</text>
</comment>
<reference evidence="1 2" key="1">
    <citation type="submission" date="2019-10" db="EMBL/GenBank/DDBJ databases">
        <authorList>
            <person name="Palmer J.M."/>
        </authorList>
    </citation>
    <scope>NUCLEOTIDE SEQUENCE [LARGE SCALE GENOMIC DNA]</scope>
    <source>
        <strain evidence="1 2">TWF696</strain>
    </source>
</reference>
<dbReference type="EMBL" id="JAVHNQ010000003">
    <property type="protein sequence ID" value="KAK6352866.1"/>
    <property type="molecule type" value="Genomic_DNA"/>
</dbReference>
<name>A0AAV9UZ33_9PEZI</name>
<sequence length="414" mass="46667">MPGIPTFTSTSYLALPPTTSAFWQYVSSPLLSHSLQTVLSASSNPTKRFTISSIITSFAQFQHVIGSIMSSSDDAAAEYFDWFLLNQLNLSPEKINDRWAAVREAMKESLSALVDASSKAHRRKNVITHPAIMEAREILHEMQLDDQQNGVKTSSHSPKPLTKRLAKQCFLDVEEHTLRSEFMAFRRDTPGPNGRCSAPTPRPVCPTSILSLRIYHDGLLSVDSKHAFQAQGPPRTPNSNRMCQPKDYLQYQLRNRRFPSHLEARDSASSFLERQFAEAMHMMPIRYRAPVEPDLELSRLLDSYDPDYDGSIDSEKADAISISISPKSRAGSMVSIHQTAPSPMEFPSKEAPAPVVREQFLYTRRLSGAGSDVSEVSTIGKVTRKNSQFTWRGDWETENEDEFYREALKYNPSR</sequence>
<keyword evidence="2" id="KW-1185">Reference proteome</keyword>
<dbReference type="AlphaFoldDB" id="A0AAV9UZ33"/>
<accession>A0AAV9UZ33</accession>
<protein>
    <submittedName>
        <fullName evidence="1">Uncharacterized protein</fullName>
    </submittedName>
</protein>
<evidence type="ECO:0000313" key="2">
    <source>
        <dbReference type="Proteomes" id="UP001375240"/>
    </source>
</evidence>
<evidence type="ECO:0000313" key="1">
    <source>
        <dbReference type="EMBL" id="KAK6352866.1"/>
    </source>
</evidence>
<proteinExistence type="predicted"/>